<proteinExistence type="predicted"/>
<evidence type="ECO:0000313" key="2">
    <source>
        <dbReference type="EMBL" id="EOY51005.1"/>
    </source>
</evidence>
<reference evidence="3" key="1">
    <citation type="journal article" date="2013" name="Genome Biol. Evol.">
        <title>The genome sequence of Streptomyces lividans 66 reveals a novel tRNA-dependent peptide biosynthetic system within a metal-related genomic island.</title>
        <authorList>
            <person name="Cruz-Morales P."/>
            <person name="Vijgenboom E."/>
            <person name="Iruegas-Bocardo F."/>
            <person name="Girard G."/>
            <person name="Yanez-Guerra L.A."/>
            <person name="Ramos-Aboites H.E."/>
            <person name="Pernodet J.L."/>
            <person name="Anne J."/>
            <person name="van Wezel G.P."/>
            <person name="Barona-Gomez F."/>
        </authorList>
    </citation>
    <scope>NUCLEOTIDE SEQUENCE [LARGE SCALE GENOMIC DNA]</scope>
    <source>
        <strain evidence="3">1326</strain>
    </source>
</reference>
<feature type="region of interest" description="Disordered" evidence="1">
    <location>
        <begin position="1"/>
        <end position="43"/>
    </location>
</feature>
<evidence type="ECO:0000313" key="3">
    <source>
        <dbReference type="Proteomes" id="UP000014062"/>
    </source>
</evidence>
<name>A0A7U9DYZ9_STRLI</name>
<gene>
    <name evidence="2" type="ORF">SLI_6298</name>
</gene>
<protein>
    <submittedName>
        <fullName evidence="2">Uncharacterized protein</fullName>
    </submittedName>
</protein>
<dbReference type="Proteomes" id="UP000014062">
    <property type="component" value="Chromosome"/>
</dbReference>
<dbReference type="AlphaFoldDB" id="A0A7U9DYZ9"/>
<sequence length="43" mass="4813">MKASTALDGQEGLGLAADQRPDRPDRHPKRRARLHLQIHLTEG</sequence>
<accession>A0A7U9DYZ9</accession>
<evidence type="ECO:0000256" key="1">
    <source>
        <dbReference type="SAM" id="MobiDB-lite"/>
    </source>
</evidence>
<feature type="compositionally biased region" description="Basic residues" evidence="1">
    <location>
        <begin position="26"/>
        <end position="36"/>
    </location>
</feature>
<organism evidence="2 3">
    <name type="scientific">Streptomyces lividans 1326</name>
    <dbReference type="NCBI Taxonomy" id="1200984"/>
    <lineage>
        <taxon>Bacteria</taxon>
        <taxon>Bacillati</taxon>
        <taxon>Actinomycetota</taxon>
        <taxon>Actinomycetes</taxon>
        <taxon>Kitasatosporales</taxon>
        <taxon>Streptomycetaceae</taxon>
        <taxon>Streptomyces</taxon>
    </lineage>
</organism>
<dbReference type="EMBL" id="CM001889">
    <property type="protein sequence ID" value="EOY51005.1"/>
    <property type="molecule type" value="Genomic_DNA"/>
</dbReference>